<dbReference type="InterPro" id="IPR011012">
    <property type="entry name" value="Longin-like_dom_sf"/>
</dbReference>
<dbReference type="PANTHER" id="PTHR21136">
    <property type="entry name" value="SNARE PROTEINS"/>
    <property type="match status" value="1"/>
</dbReference>
<sequence length="257" mass="29633">MTIVYAVVARGKVVLAEHTSTSGNFPTVTRVLLSKIASIDAKMSYVYDDHVFHYIVENGITYLCLCMNQEKTKRRVAFAFLEDTKIRFQNQFGSIAHRAPAFTMNEEFSKILQRQMIFYNSDPGADDLTKVKHQLDDVKSVMVENIEKVLERGEKIELLVDKTDRLNQSAFRFEKTSRQLRNALFWRKIKVYFFITALIAFAIFLLTAYSCGGFAFPNCSSSDKKSSQKQHGNKKPHSSLHKENLQKRRFLLSPFSY</sequence>
<dbReference type="PROSITE" id="PS00417">
    <property type="entry name" value="SYNAPTOBREVIN"/>
    <property type="match status" value="1"/>
</dbReference>
<dbReference type="FunFam" id="3.30.450.50:FF:000015">
    <property type="entry name" value="Synaptobrevin 2 isoform 1"/>
    <property type="match status" value="1"/>
</dbReference>
<dbReference type="SMART" id="SM01270">
    <property type="entry name" value="Longin"/>
    <property type="match status" value="1"/>
</dbReference>
<dbReference type="CDD" id="cd15843">
    <property type="entry name" value="R-SNARE"/>
    <property type="match status" value="1"/>
</dbReference>
<proteinExistence type="inferred from homology"/>
<comment type="subcellular location">
    <subcellularLocation>
        <location evidence="7">Endomembrane system</location>
        <topology evidence="7">Single-pass type IV membrane protein</topology>
    </subcellularLocation>
</comment>
<keyword evidence="4" id="KW-0653">Protein transport</keyword>
<name>A0A7S3K3T3_9STRA</name>
<evidence type="ECO:0000256" key="6">
    <source>
        <dbReference type="ARBA" id="ARBA00023136"/>
    </source>
</evidence>
<evidence type="ECO:0000256" key="5">
    <source>
        <dbReference type="ARBA" id="ARBA00022989"/>
    </source>
</evidence>
<dbReference type="GO" id="GO:0005737">
    <property type="term" value="C:cytoplasm"/>
    <property type="evidence" value="ECO:0007669"/>
    <property type="project" value="UniProtKB-ARBA"/>
</dbReference>
<dbReference type="PANTHER" id="PTHR21136:SF168">
    <property type="entry name" value="VESICLE-ASSOCIATED MEMBRANE PROTEIN 9"/>
    <property type="match status" value="1"/>
</dbReference>
<dbReference type="GO" id="GO:0012505">
    <property type="term" value="C:endomembrane system"/>
    <property type="evidence" value="ECO:0007669"/>
    <property type="project" value="UniProtKB-SubCell"/>
</dbReference>
<protein>
    <recommendedName>
        <fullName evidence="13">V-SNARE coiled-coil homology domain-containing protein</fullName>
    </recommendedName>
</protein>
<feature type="domain" description="Longin" evidence="10">
    <location>
        <begin position="7"/>
        <end position="112"/>
    </location>
</feature>
<reference evidence="12" key="1">
    <citation type="submission" date="2021-01" db="EMBL/GenBank/DDBJ databases">
        <authorList>
            <person name="Corre E."/>
            <person name="Pelletier E."/>
            <person name="Niang G."/>
            <person name="Scheremetjew M."/>
            <person name="Finn R."/>
            <person name="Kale V."/>
            <person name="Holt S."/>
            <person name="Cochrane G."/>
            <person name="Meng A."/>
            <person name="Brown T."/>
            <person name="Cohen L."/>
        </authorList>
    </citation>
    <scope>NUCLEOTIDE SEQUENCE</scope>
    <source>
        <strain evidence="12">CCMP1510</strain>
    </source>
</reference>
<dbReference type="FunFam" id="1.20.5.110:FF:000004">
    <property type="entry name" value="Vesicle-associated membrane protein 7"/>
    <property type="match status" value="1"/>
</dbReference>
<evidence type="ECO:0000256" key="2">
    <source>
        <dbReference type="ARBA" id="ARBA00022448"/>
    </source>
</evidence>
<dbReference type="CDD" id="cd14824">
    <property type="entry name" value="Longin"/>
    <property type="match status" value="1"/>
</dbReference>
<evidence type="ECO:0000256" key="4">
    <source>
        <dbReference type="ARBA" id="ARBA00022927"/>
    </source>
</evidence>
<evidence type="ECO:0000313" key="12">
    <source>
        <dbReference type="EMBL" id="CAE0374056.1"/>
    </source>
</evidence>
<keyword evidence="3 9" id="KW-0812">Transmembrane</keyword>
<keyword evidence="8" id="KW-0175">Coiled coil</keyword>
<dbReference type="GO" id="GO:0016192">
    <property type="term" value="P:vesicle-mediated transport"/>
    <property type="evidence" value="ECO:0007669"/>
    <property type="project" value="InterPro"/>
</dbReference>
<evidence type="ECO:0000256" key="7">
    <source>
        <dbReference type="ARBA" id="ARBA00046280"/>
    </source>
</evidence>
<dbReference type="EMBL" id="HBIJ01022711">
    <property type="protein sequence ID" value="CAE0374056.1"/>
    <property type="molecule type" value="Transcribed_RNA"/>
</dbReference>
<dbReference type="Pfam" id="PF00957">
    <property type="entry name" value="Synaptobrevin"/>
    <property type="match status" value="1"/>
</dbReference>
<dbReference type="GO" id="GO:0015031">
    <property type="term" value="P:protein transport"/>
    <property type="evidence" value="ECO:0007669"/>
    <property type="project" value="UniProtKB-KW"/>
</dbReference>
<evidence type="ECO:0000256" key="1">
    <source>
        <dbReference type="ARBA" id="ARBA00008025"/>
    </source>
</evidence>
<dbReference type="PROSITE" id="PS50859">
    <property type="entry name" value="LONGIN"/>
    <property type="match status" value="1"/>
</dbReference>
<evidence type="ECO:0000259" key="10">
    <source>
        <dbReference type="PROSITE" id="PS50859"/>
    </source>
</evidence>
<dbReference type="InterPro" id="IPR042855">
    <property type="entry name" value="V_SNARE_CC"/>
</dbReference>
<dbReference type="GO" id="GO:0016020">
    <property type="term" value="C:membrane"/>
    <property type="evidence" value="ECO:0007669"/>
    <property type="project" value="InterPro"/>
</dbReference>
<gene>
    <name evidence="12" type="ORF">ALAG00032_LOCUS14859</name>
</gene>
<dbReference type="InterPro" id="IPR051097">
    <property type="entry name" value="Synaptobrevin-like_transport"/>
</dbReference>
<accession>A0A7S3K3T3</accession>
<dbReference type="SUPFAM" id="SSF58038">
    <property type="entry name" value="SNARE fusion complex"/>
    <property type="match status" value="1"/>
</dbReference>
<keyword evidence="6 9" id="KW-0472">Membrane</keyword>
<evidence type="ECO:0000256" key="8">
    <source>
        <dbReference type="PROSITE-ProRule" id="PRU00290"/>
    </source>
</evidence>
<evidence type="ECO:0000256" key="9">
    <source>
        <dbReference type="SAM" id="Phobius"/>
    </source>
</evidence>
<dbReference type="PRINTS" id="PR00219">
    <property type="entry name" value="SYNAPTOBREVN"/>
</dbReference>
<comment type="similarity">
    <text evidence="1">Belongs to the synaptobrevin family.</text>
</comment>
<feature type="transmembrane region" description="Helical" evidence="9">
    <location>
        <begin position="191"/>
        <end position="216"/>
    </location>
</feature>
<evidence type="ECO:0000259" key="11">
    <source>
        <dbReference type="PROSITE" id="PS50892"/>
    </source>
</evidence>
<dbReference type="InterPro" id="IPR001388">
    <property type="entry name" value="Synaptobrevin-like"/>
</dbReference>
<dbReference type="Pfam" id="PF13774">
    <property type="entry name" value="Longin"/>
    <property type="match status" value="1"/>
</dbReference>
<organism evidence="12">
    <name type="scientific">Aureoumbra lagunensis</name>
    <dbReference type="NCBI Taxonomy" id="44058"/>
    <lineage>
        <taxon>Eukaryota</taxon>
        <taxon>Sar</taxon>
        <taxon>Stramenopiles</taxon>
        <taxon>Ochrophyta</taxon>
        <taxon>Pelagophyceae</taxon>
        <taxon>Pelagomonadales</taxon>
        <taxon>Aureoumbra</taxon>
    </lineage>
</organism>
<evidence type="ECO:0008006" key="13">
    <source>
        <dbReference type="Google" id="ProtNLM"/>
    </source>
</evidence>
<keyword evidence="2" id="KW-0813">Transport</keyword>
<dbReference type="Gene3D" id="1.20.5.110">
    <property type="match status" value="1"/>
</dbReference>
<evidence type="ECO:0000256" key="3">
    <source>
        <dbReference type="ARBA" id="ARBA00022692"/>
    </source>
</evidence>
<dbReference type="AlphaFoldDB" id="A0A7S3K3T3"/>
<dbReference type="Gene3D" id="3.30.450.50">
    <property type="entry name" value="Longin domain"/>
    <property type="match status" value="1"/>
</dbReference>
<dbReference type="SUPFAM" id="SSF64356">
    <property type="entry name" value="SNARE-like"/>
    <property type="match status" value="1"/>
</dbReference>
<dbReference type="PROSITE" id="PS50892">
    <property type="entry name" value="V_SNARE"/>
    <property type="match status" value="1"/>
</dbReference>
<dbReference type="InterPro" id="IPR010908">
    <property type="entry name" value="Longin_dom"/>
</dbReference>
<feature type="domain" description="V-SNARE coiled-coil homology" evidence="11">
    <location>
        <begin position="127"/>
        <end position="187"/>
    </location>
</feature>
<keyword evidence="5 9" id="KW-1133">Transmembrane helix</keyword>